<evidence type="ECO:0000313" key="17">
    <source>
        <dbReference type="EMBL" id="OGZ19830.1"/>
    </source>
</evidence>
<evidence type="ECO:0000256" key="7">
    <source>
        <dbReference type="ARBA" id="ARBA00022741"/>
    </source>
</evidence>
<dbReference type="NCBIfam" id="NF004978">
    <property type="entry name" value="PRK06354.1"/>
    <property type="match status" value="1"/>
</dbReference>
<proteinExistence type="inferred from homology"/>
<dbReference type="NCBIfam" id="TIGR01064">
    <property type="entry name" value="pyruv_kin"/>
    <property type="match status" value="1"/>
</dbReference>
<evidence type="ECO:0000256" key="4">
    <source>
        <dbReference type="ARBA" id="ARBA00012142"/>
    </source>
</evidence>
<evidence type="ECO:0000256" key="13">
    <source>
        <dbReference type="NCBIfam" id="TIGR01064"/>
    </source>
</evidence>
<comment type="pathway">
    <text evidence="2 14">Carbohydrate degradation; glycolysis; pyruvate from D-glyceraldehyde 3-phosphate: step 5/5.</text>
</comment>
<dbReference type="GO" id="GO:0004743">
    <property type="term" value="F:pyruvate kinase activity"/>
    <property type="evidence" value="ECO:0007669"/>
    <property type="project" value="UniProtKB-UniRule"/>
</dbReference>
<dbReference type="Gene3D" id="3.20.20.60">
    <property type="entry name" value="Phosphoenolpyruvate-binding domains"/>
    <property type="match status" value="1"/>
</dbReference>
<dbReference type="EC" id="2.7.1.40" evidence="4 13"/>
<keyword evidence="8 14" id="KW-0418">Kinase</keyword>
<evidence type="ECO:0000256" key="1">
    <source>
        <dbReference type="ARBA" id="ARBA00001958"/>
    </source>
</evidence>
<organism evidence="17 18">
    <name type="scientific">Candidatus Lloydbacteria bacterium RIFOXYC12_FULL_46_25</name>
    <dbReference type="NCBI Taxonomy" id="1798670"/>
    <lineage>
        <taxon>Bacteria</taxon>
        <taxon>Candidatus Lloydiibacteriota</taxon>
    </lineage>
</organism>
<keyword evidence="11 14" id="KW-0324">Glycolysis</keyword>
<dbReference type="PANTHER" id="PTHR11817">
    <property type="entry name" value="PYRUVATE KINASE"/>
    <property type="match status" value="1"/>
</dbReference>
<dbReference type="InterPro" id="IPR040442">
    <property type="entry name" value="Pyrv_kinase-like_dom_sf"/>
</dbReference>
<sequence length="473" mass="51190">MIHLRKTKIVATIGPSSSDEHTLIRMIEAGMNVARINCSHGTHEEYRANIEAVRRAAKKAKMPVAILLDLGGPKIRIGEFAEGKITLERGAQFTLSTKPMEGTMDRVFINYPKITKEVKPGMHIRLDDGKVDLEVMSVRGDDVHTKVISGGEIRSRRGVNIPDADLSIETITAKDLKDVAFGIKMDVDFVALSFVRNAKDIMKLRGILMKNGSTAAIVAKIETRQAVEDIDNIIAAARGIMVARGDLAVEVPKEEVPLIQKMIIRKCNAAGKAVITATQMLDSMASHNTPTRAEVNDVANAIFDGTDAVMLSGESAIGIHPPLAIQTMAHIALKVENSRLYHEDILRIGTFPEGVVDAVSSSVAQIVRAVKARAIVALTESGFTPRIISRHKPIAPILVITSAESTYRQLVLSYGCYPVLTTSKIKTMTDAIKTAQKTLKAKGFAQEGEVFVLVAGVPFGNRGGTNTLSVQEV</sequence>
<dbReference type="InterPro" id="IPR015806">
    <property type="entry name" value="Pyrv_Knase_insert_dom_sf"/>
</dbReference>
<dbReference type="PRINTS" id="PR01050">
    <property type="entry name" value="PYRUVTKNASE"/>
</dbReference>
<dbReference type="Gene3D" id="3.40.1380.20">
    <property type="entry name" value="Pyruvate kinase, C-terminal domain"/>
    <property type="match status" value="1"/>
</dbReference>
<evidence type="ECO:0000256" key="5">
    <source>
        <dbReference type="ARBA" id="ARBA00022679"/>
    </source>
</evidence>
<evidence type="ECO:0000259" key="15">
    <source>
        <dbReference type="Pfam" id="PF00224"/>
    </source>
</evidence>
<keyword evidence="5 14" id="KW-0808">Transferase</keyword>
<feature type="domain" description="Pyruvate kinase barrel" evidence="15">
    <location>
        <begin position="5"/>
        <end position="324"/>
    </location>
</feature>
<evidence type="ECO:0000256" key="12">
    <source>
        <dbReference type="ARBA" id="ARBA00023317"/>
    </source>
</evidence>
<dbReference type="SUPFAM" id="SSF50800">
    <property type="entry name" value="PK beta-barrel domain-like"/>
    <property type="match status" value="1"/>
</dbReference>
<dbReference type="GO" id="GO:0005524">
    <property type="term" value="F:ATP binding"/>
    <property type="evidence" value="ECO:0007669"/>
    <property type="project" value="UniProtKB-KW"/>
</dbReference>
<evidence type="ECO:0000256" key="8">
    <source>
        <dbReference type="ARBA" id="ARBA00022777"/>
    </source>
</evidence>
<name>A0A1G2E3A2_9BACT</name>
<dbReference type="Pfam" id="PF02887">
    <property type="entry name" value="PK_C"/>
    <property type="match status" value="1"/>
</dbReference>
<keyword evidence="12 17" id="KW-0670">Pyruvate</keyword>
<keyword evidence="9" id="KW-0067">ATP-binding</keyword>
<dbReference type="EMBL" id="MHLU01000039">
    <property type="protein sequence ID" value="OGZ19830.1"/>
    <property type="molecule type" value="Genomic_DNA"/>
</dbReference>
<evidence type="ECO:0000256" key="11">
    <source>
        <dbReference type="ARBA" id="ARBA00023152"/>
    </source>
</evidence>
<dbReference type="SUPFAM" id="SSF51621">
    <property type="entry name" value="Phosphoenolpyruvate/pyruvate domain"/>
    <property type="match status" value="1"/>
</dbReference>
<dbReference type="SUPFAM" id="SSF52935">
    <property type="entry name" value="PK C-terminal domain-like"/>
    <property type="match status" value="1"/>
</dbReference>
<dbReference type="InterPro" id="IPR018209">
    <property type="entry name" value="Pyrv_Knase_AS"/>
</dbReference>
<dbReference type="InterPro" id="IPR036918">
    <property type="entry name" value="Pyrv_Knase_C_sf"/>
</dbReference>
<dbReference type="GO" id="GO:0000287">
    <property type="term" value="F:magnesium ion binding"/>
    <property type="evidence" value="ECO:0007669"/>
    <property type="project" value="UniProtKB-UniRule"/>
</dbReference>
<keyword evidence="7" id="KW-0547">Nucleotide-binding</keyword>
<keyword evidence="6" id="KW-0479">Metal-binding</keyword>
<comment type="cofactor">
    <cofactor evidence="1">
        <name>K(+)</name>
        <dbReference type="ChEBI" id="CHEBI:29103"/>
    </cofactor>
</comment>
<dbReference type="InterPro" id="IPR001697">
    <property type="entry name" value="Pyr_Knase"/>
</dbReference>
<dbReference type="GO" id="GO:0030955">
    <property type="term" value="F:potassium ion binding"/>
    <property type="evidence" value="ECO:0007669"/>
    <property type="project" value="UniProtKB-UniRule"/>
</dbReference>
<dbReference type="Proteomes" id="UP000178106">
    <property type="component" value="Unassembled WGS sequence"/>
</dbReference>
<evidence type="ECO:0000256" key="9">
    <source>
        <dbReference type="ARBA" id="ARBA00022840"/>
    </source>
</evidence>
<evidence type="ECO:0000256" key="10">
    <source>
        <dbReference type="ARBA" id="ARBA00022842"/>
    </source>
</evidence>
<dbReference type="Pfam" id="PF00224">
    <property type="entry name" value="PK"/>
    <property type="match status" value="1"/>
</dbReference>
<feature type="domain" description="Pyruvate kinase C-terminal" evidence="16">
    <location>
        <begin position="357"/>
        <end position="470"/>
    </location>
</feature>
<dbReference type="FunFam" id="2.40.33.10:FF:000001">
    <property type="entry name" value="Pyruvate kinase"/>
    <property type="match status" value="1"/>
</dbReference>
<evidence type="ECO:0000259" key="16">
    <source>
        <dbReference type="Pfam" id="PF02887"/>
    </source>
</evidence>
<dbReference type="GO" id="GO:0016301">
    <property type="term" value="F:kinase activity"/>
    <property type="evidence" value="ECO:0007669"/>
    <property type="project" value="UniProtKB-KW"/>
</dbReference>
<dbReference type="InterPro" id="IPR015813">
    <property type="entry name" value="Pyrv/PenolPyrv_kinase-like_dom"/>
</dbReference>
<evidence type="ECO:0000313" key="18">
    <source>
        <dbReference type="Proteomes" id="UP000178106"/>
    </source>
</evidence>
<comment type="caution">
    <text evidence="17">The sequence shown here is derived from an EMBL/GenBank/DDBJ whole genome shotgun (WGS) entry which is preliminary data.</text>
</comment>
<dbReference type="PROSITE" id="PS00110">
    <property type="entry name" value="PYRUVATE_KINASE"/>
    <property type="match status" value="1"/>
</dbReference>
<protein>
    <recommendedName>
        <fullName evidence="4 13">Pyruvate kinase</fullName>
        <ecNumber evidence="4 13">2.7.1.40</ecNumber>
    </recommendedName>
</protein>
<evidence type="ECO:0000256" key="3">
    <source>
        <dbReference type="ARBA" id="ARBA00008663"/>
    </source>
</evidence>
<dbReference type="AlphaFoldDB" id="A0A1G2E3A2"/>
<dbReference type="InterPro" id="IPR015793">
    <property type="entry name" value="Pyrv_Knase_brl"/>
</dbReference>
<gene>
    <name evidence="17" type="ORF">A2494_02800</name>
</gene>
<dbReference type="UniPathway" id="UPA00109">
    <property type="reaction ID" value="UER00188"/>
</dbReference>
<evidence type="ECO:0000256" key="14">
    <source>
        <dbReference type="RuleBase" id="RU000504"/>
    </source>
</evidence>
<dbReference type="InterPro" id="IPR011037">
    <property type="entry name" value="Pyrv_Knase-like_insert_dom_sf"/>
</dbReference>
<reference evidence="17 18" key="1">
    <citation type="journal article" date="2016" name="Nat. Commun.">
        <title>Thousands of microbial genomes shed light on interconnected biogeochemical processes in an aquifer system.</title>
        <authorList>
            <person name="Anantharaman K."/>
            <person name="Brown C.T."/>
            <person name="Hug L.A."/>
            <person name="Sharon I."/>
            <person name="Castelle C.J."/>
            <person name="Probst A.J."/>
            <person name="Thomas B.C."/>
            <person name="Singh A."/>
            <person name="Wilkins M.J."/>
            <person name="Karaoz U."/>
            <person name="Brodie E.L."/>
            <person name="Williams K.H."/>
            <person name="Hubbard S.S."/>
            <person name="Banfield J.F."/>
        </authorList>
    </citation>
    <scope>NUCLEOTIDE SEQUENCE [LARGE SCALE GENOMIC DNA]</scope>
</reference>
<evidence type="ECO:0000256" key="6">
    <source>
        <dbReference type="ARBA" id="ARBA00022723"/>
    </source>
</evidence>
<dbReference type="NCBIfam" id="NF004491">
    <property type="entry name" value="PRK05826.1"/>
    <property type="match status" value="1"/>
</dbReference>
<comment type="catalytic activity">
    <reaction evidence="14">
        <text>pyruvate + ATP = phosphoenolpyruvate + ADP + H(+)</text>
        <dbReference type="Rhea" id="RHEA:18157"/>
        <dbReference type="ChEBI" id="CHEBI:15361"/>
        <dbReference type="ChEBI" id="CHEBI:15378"/>
        <dbReference type="ChEBI" id="CHEBI:30616"/>
        <dbReference type="ChEBI" id="CHEBI:58702"/>
        <dbReference type="ChEBI" id="CHEBI:456216"/>
        <dbReference type="EC" id="2.7.1.40"/>
    </reaction>
</comment>
<comment type="similarity">
    <text evidence="3 14">Belongs to the pyruvate kinase family.</text>
</comment>
<keyword evidence="10 14" id="KW-0460">Magnesium</keyword>
<dbReference type="Gene3D" id="2.40.33.10">
    <property type="entry name" value="PK beta-barrel domain-like"/>
    <property type="match status" value="1"/>
</dbReference>
<evidence type="ECO:0000256" key="2">
    <source>
        <dbReference type="ARBA" id="ARBA00004997"/>
    </source>
</evidence>
<accession>A0A1G2E3A2</accession>
<dbReference type="InterPro" id="IPR015795">
    <property type="entry name" value="Pyrv_Knase_C"/>
</dbReference>